<dbReference type="OrthoDB" id="370547at2759"/>
<dbReference type="AlphaFoldDB" id="A0A0J9S1S6"/>
<protein>
    <recommendedName>
        <fullName evidence="1">Tryptophan/threonine-rich plasmodium antigen C-terminal domain-containing protein</fullName>
    </recommendedName>
</protein>
<evidence type="ECO:0000313" key="3">
    <source>
        <dbReference type="Proteomes" id="UP000053562"/>
    </source>
</evidence>
<dbReference type="Pfam" id="PF12319">
    <property type="entry name" value="TryThrA_C"/>
    <property type="match status" value="1"/>
</dbReference>
<proteinExistence type="predicted"/>
<dbReference type="InterPro" id="IPR022089">
    <property type="entry name" value="Plasmodium-antigen_C"/>
</dbReference>
<organism evidence="2 3">
    <name type="scientific">Plasmodium vivax India VII</name>
    <dbReference type="NCBI Taxonomy" id="1077284"/>
    <lineage>
        <taxon>Eukaryota</taxon>
        <taxon>Sar</taxon>
        <taxon>Alveolata</taxon>
        <taxon>Apicomplexa</taxon>
        <taxon>Aconoidasida</taxon>
        <taxon>Haemosporida</taxon>
        <taxon>Plasmodiidae</taxon>
        <taxon>Plasmodium</taxon>
        <taxon>Plasmodium (Plasmodium)</taxon>
    </lineage>
</organism>
<gene>
    <name evidence="2" type="ORF">PVIIG_05148</name>
</gene>
<dbReference type="Proteomes" id="UP000053562">
    <property type="component" value="Unassembled WGS sequence"/>
</dbReference>
<reference evidence="2 3" key="1">
    <citation type="submission" date="2011-08" db="EMBL/GenBank/DDBJ databases">
        <title>The Genome Sequence of Plasmodium vivax India VII.</title>
        <authorList>
            <consortium name="The Broad Institute Genome Sequencing Platform"/>
            <consortium name="The Broad Institute Genome Sequencing Center for Infectious Disease"/>
            <person name="Neafsey D."/>
            <person name="Carlton J."/>
            <person name="Barnwell J."/>
            <person name="Collins W."/>
            <person name="Escalante A."/>
            <person name="Mullikin J."/>
            <person name="Saul A."/>
            <person name="Guigo R."/>
            <person name="Camara F."/>
            <person name="Young S.K."/>
            <person name="Zeng Q."/>
            <person name="Gargeya S."/>
            <person name="Fitzgerald M."/>
            <person name="Haas B."/>
            <person name="Abouelleil A."/>
            <person name="Alvarado L."/>
            <person name="Arachchi H.M."/>
            <person name="Berlin A."/>
            <person name="Brown A."/>
            <person name="Chapman S.B."/>
            <person name="Chen Z."/>
            <person name="Dunbar C."/>
            <person name="Freedman E."/>
            <person name="Gearin G."/>
            <person name="Gellesch M."/>
            <person name="Goldberg J."/>
            <person name="Griggs A."/>
            <person name="Gujja S."/>
            <person name="Heiman D."/>
            <person name="Howarth C."/>
            <person name="Larson L."/>
            <person name="Lui A."/>
            <person name="MacDonald P.J.P."/>
            <person name="Montmayeur A."/>
            <person name="Murphy C."/>
            <person name="Neiman D."/>
            <person name="Pearson M."/>
            <person name="Priest M."/>
            <person name="Roberts A."/>
            <person name="Saif S."/>
            <person name="Shea T."/>
            <person name="Shenoy N."/>
            <person name="Sisk P."/>
            <person name="Stolte C."/>
            <person name="Sykes S."/>
            <person name="Wortman J."/>
            <person name="Nusbaum C."/>
            <person name="Birren B."/>
        </authorList>
    </citation>
    <scope>NUCLEOTIDE SEQUENCE [LARGE SCALE GENOMIC DNA]</scope>
    <source>
        <strain evidence="2 3">India VII</strain>
    </source>
</reference>
<name>A0A0J9S1S6_PLAVI</name>
<feature type="domain" description="Tryptophan/threonine-rich plasmodium antigen C-terminal" evidence="1">
    <location>
        <begin position="94"/>
        <end position="309"/>
    </location>
</feature>
<evidence type="ECO:0000259" key="1">
    <source>
        <dbReference type="Pfam" id="PF12319"/>
    </source>
</evidence>
<dbReference type="EMBL" id="KQ234650">
    <property type="protein sequence ID" value="KMZ76660.1"/>
    <property type="molecule type" value="Genomic_DNA"/>
</dbReference>
<evidence type="ECO:0000313" key="2">
    <source>
        <dbReference type="EMBL" id="KMZ76660.1"/>
    </source>
</evidence>
<accession>A0A0J9S1S6</accession>
<sequence>MESSTYSESDVSEDNTSILRENMKEDKPSHAKGSGLSSVFSTFFAFLTSTAALLNTCSLPSLIDKYDAVAKPACLVGLVEEGPGEEEEWKRYTWDNWKTRLEEDFNEFYFSLDKEKKEWIEEKEGEWEKLIHEMGNKWTTPEKGFDNRAHLSDSLEGSSTWNDSQWEDWIRTKGSQLMEIEWENWIDEKDSLFNEMILKKWIQWKNSKIMSWVTSEWKTEEDYYWANWEKNMSCKCLHLGEKTKWLKWKERTSRESAEWTDWVNNKECVYIRKVWNKWTEWKNNKKTLFKIWKDLFIDKWVDKKQWLAWTLK</sequence>